<proteinExistence type="predicted"/>
<dbReference type="EMBL" id="BIFQ01000001">
    <property type="protein sequence ID" value="GCE03481.1"/>
    <property type="molecule type" value="Genomic_DNA"/>
</dbReference>
<evidence type="ECO:0008006" key="4">
    <source>
        <dbReference type="Google" id="ProtNLM"/>
    </source>
</evidence>
<feature type="transmembrane region" description="Helical" evidence="1">
    <location>
        <begin position="252"/>
        <end position="277"/>
    </location>
</feature>
<evidence type="ECO:0000256" key="1">
    <source>
        <dbReference type="SAM" id="Phobius"/>
    </source>
</evidence>
<feature type="transmembrane region" description="Helical" evidence="1">
    <location>
        <begin position="183"/>
        <end position="209"/>
    </location>
</feature>
<protein>
    <recommendedName>
        <fullName evidence="4">Conjugal transfer protein TrbL</fullName>
    </recommendedName>
</protein>
<keyword evidence="1" id="KW-1133">Transmembrane helix</keyword>
<keyword evidence="3" id="KW-1185">Reference proteome</keyword>
<dbReference type="AlphaFoldDB" id="A0A401Z9D0"/>
<evidence type="ECO:0000313" key="3">
    <source>
        <dbReference type="Proteomes" id="UP000287224"/>
    </source>
</evidence>
<feature type="transmembrane region" description="Helical" evidence="1">
    <location>
        <begin position="100"/>
        <end position="120"/>
    </location>
</feature>
<evidence type="ECO:0000313" key="2">
    <source>
        <dbReference type="EMBL" id="GCE03481.1"/>
    </source>
</evidence>
<reference evidence="3" key="1">
    <citation type="submission" date="2018-12" db="EMBL/GenBank/DDBJ databases">
        <title>Tengunoibacter tsumagoiensis gen. nov., sp. nov., Dictyobacter kobayashii sp. nov., D. alpinus sp. nov., and D. joshuensis sp. nov. and description of Dictyobacteraceae fam. nov. within the order Ktedonobacterales isolated from Tengu-no-mugimeshi.</title>
        <authorList>
            <person name="Wang C.M."/>
            <person name="Zheng Y."/>
            <person name="Sakai Y."/>
            <person name="Toyoda A."/>
            <person name="Minakuchi Y."/>
            <person name="Abe K."/>
            <person name="Yokota A."/>
            <person name="Yabe S."/>
        </authorList>
    </citation>
    <scope>NUCLEOTIDE SEQUENCE [LARGE SCALE GENOMIC DNA]</scope>
    <source>
        <strain evidence="3">S-27</strain>
    </source>
</reference>
<keyword evidence="1" id="KW-0472">Membrane</keyword>
<sequence>MLNAILTVVSIFLGNSDLPHNVSCSDNVQNDLLTGDGGWLYAIPLNLTTDNVTIQSLVGVLQALAESMLVLVIMILGIRIMMGGAGGWNFGELLEALPRLIFSVVAVALCLTLAGELITFSNGVSSLFPNSLGQGGLNTKVTDIIMPMGHWGRYLELLTDCGLSFPLAMAAAPFAIFGTNLGAAAAAALVVQAVVSLVTNAPGFCILGFSMALTGIIIARILLINVYIILSPLAVIAAGLPGQVGQNFTRQWIMGFLSLLAAQVAQVVTLFVGMAILDAYNQLFSSSGGDIGGLFIRYGTLLVLLRVPTLFSANSTAIIKEVGPTLGTAIMREKAPFAPGIGS</sequence>
<feature type="transmembrane region" description="Helical" evidence="1">
    <location>
        <begin position="221"/>
        <end position="240"/>
    </location>
</feature>
<name>A0A401Z9D0_9CHLR</name>
<keyword evidence="1" id="KW-0812">Transmembrane</keyword>
<organism evidence="2 3">
    <name type="scientific">Dictyobacter aurantiacus</name>
    <dbReference type="NCBI Taxonomy" id="1936993"/>
    <lineage>
        <taxon>Bacteria</taxon>
        <taxon>Bacillati</taxon>
        <taxon>Chloroflexota</taxon>
        <taxon>Ktedonobacteria</taxon>
        <taxon>Ktedonobacterales</taxon>
        <taxon>Dictyobacteraceae</taxon>
        <taxon>Dictyobacter</taxon>
    </lineage>
</organism>
<accession>A0A401Z9D0</accession>
<gene>
    <name evidence="2" type="ORF">KDAU_08100</name>
</gene>
<feature type="transmembrane region" description="Helical" evidence="1">
    <location>
        <begin position="68"/>
        <end position="88"/>
    </location>
</feature>
<comment type="caution">
    <text evidence="2">The sequence shown here is derived from an EMBL/GenBank/DDBJ whole genome shotgun (WGS) entry which is preliminary data.</text>
</comment>
<dbReference type="Proteomes" id="UP000287224">
    <property type="component" value="Unassembled WGS sequence"/>
</dbReference>